<evidence type="ECO:0000313" key="3">
    <source>
        <dbReference type="Proteomes" id="UP001054801"/>
    </source>
</evidence>
<organism evidence="2 3">
    <name type="scientific">Thiothrix winogradskyi</name>
    <dbReference type="NCBI Taxonomy" id="96472"/>
    <lineage>
        <taxon>Bacteria</taxon>
        <taxon>Pseudomonadati</taxon>
        <taxon>Pseudomonadota</taxon>
        <taxon>Gammaproteobacteria</taxon>
        <taxon>Thiotrichales</taxon>
        <taxon>Thiotrichaceae</taxon>
        <taxon>Thiothrix</taxon>
    </lineage>
</organism>
<feature type="transmembrane region" description="Helical" evidence="1">
    <location>
        <begin position="334"/>
        <end position="355"/>
    </location>
</feature>
<name>A0ABY3SXY8_9GAMM</name>
<keyword evidence="1" id="KW-0472">Membrane</keyword>
<gene>
    <name evidence="2" type="ORF">L2Y54_21100</name>
</gene>
<keyword evidence="1" id="KW-0812">Transmembrane</keyword>
<evidence type="ECO:0000256" key="1">
    <source>
        <dbReference type="SAM" id="Phobius"/>
    </source>
</evidence>
<keyword evidence="1" id="KW-1133">Transmembrane helix</keyword>
<accession>A0ABY3SXY8</accession>
<evidence type="ECO:0000313" key="2">
    <source>
        <dbReference type="EMBL" id="UJS24396.1"/>
    </source>
</evidence>
<protein>
    <submittedName>
        <fullName evidence="2">Uncharacterized protein</fullName>
    </submittedName>
</protein>
<keyword evidence="3" id="KW-1185">Reference proteome</keyword>
<proteinExistence type="predicted"/>
<sequence>MFKLPFKLALLMLAVVSAGILWQQTQLLVLALTRIDPLPDARAMLAEERYAEAADYLSFFMNYEYVSQNSEAQSLYQEISSKRESWSYQLDKLGEGLLSGTSDETIGKVAGVATDFFVIGDIRDLAEQGVNLAQGEEVDEILVALATLGVVASTAQVASGAGTVATGGVAAPSVVGSTVVKSGLIALKTAKKLGKLPPWLGKTIVKTAKTAKQSKSLEELTGFIGDVNSLANTRGGFKLIGNAENAADLRRMAKFADAFGSHSATIYHIGGSVAVDVAQRSDKLGNETIKLATTFGQGGLKLLDDVGALKFTKFASRGTKIAYKGDFFDLLVKLLLMVPTWLLYFFVIFGAVVWIPRRMFSALGRQLYHGSQKPSKVINSPKVT</sequence>
<dbReference type="Proteomes" id="UP001054801">
    <property type="component" value="Chromosome"/>
</dbReference>
<reference evidence="2" key="1">
    <citation type="journal article" date="2022" name="Microorganisms">
        <title>Two New Species of Filamentous Sulfur Bacteria of the Genus Thiothrix, Thiothrix winogradskyi sp. nov. and 'Candidatus Thiothrix sulfatifontis' sp. nov.</title>
        <authorList>
            <person name="Ravin N.V."/>
            <person name="Rossetti S."/>
            <person name="Beletsky A.V."/>
            <person name="Kadnikov V.V."/>
            <person name="Rudenko T.S."/>
            <person name="Smolyakov D.D."/>
            <person name="Moskvitina M.I."/>
            <person name="Gureeva M.V."/>
            <person name="Mardanov A.V."/>
            <person name="Grabovich M.Y."/>
        </authorList>
    </citation>
    <scope>NUCLEOTIDE SEQUENCE</scope>
    <source>
        <strain evidence="2">CT3</strain>
    </source>
</reference>
<dbReference type="EMBL" id="CP091244">
    <property type="protein sequence ID" value="UJS24396.1"/>
    <property type="molecule type" value="Genomic_DNA"/>
</dbReference>
<dbReference type="RefSeq" id="WP_236498862.1">
    <property type="nucleotide sequence ID" value="NZ_CP091244.1"/>
</dbReference>